<evidence type="ECO:0000313" key="1">
    <source>
        <dbReference type="WBParaSite" id="ECPE_0000087501-mRNA-1"/>
    </source>
</evidence>
<sequence length="204" mass="23463">LSLDMELYIANVTMELFTEDSTRMKFNRQCATFYAALDQALWQLLDRRNSYIRIVSPLAFKVTGILNQNGAPVRPTAWKEKNTCTVETSLLNTKLEGDLLSVMYNYAPKSVTGLQITPGESAVNVEFKLVYPTTFFVSSKIDPTCNFMDNLEWGFKNLASTNGYYLDPETVKFSCELFDVIPFRLDEITITKKFKLFWVLFNNY</sequence>
<dbReference type="WBParaSite" id="ECPE_0000087501-mRNA-1">
    <property type="protein sequence ID" value="ECPE_0000087501-mRNA-1"/>
    <property type="gene ID" value="ECPE_0000087501"/>
</dbReference>
<protein>
    <submittedName>
        <fullName evidence="1">MHD domain-containing protein</fullName>
    </submittedName>
</protein>
<dbReference type="AlphaFoldDB" id="A0A183A1P0"/>
<reference evidence="1" key="1">
    <citation type="submission" date="2016-06" db="UniProtKB">
        <authorList>
            <consortium name="WormBaseParasite"/>
        </authorList>
    </citation>
    <scope>IDENTIFICATION</scope>
</reference>
<organism evidence="1">
    <name type="scientific">Echinostoma caproni</name>
    <dbReference type="NCBI Taxonomy" id="27848"/>
    <lineage>
        <taxon>Eukaryota</taxon>
        <taxon>Metazoa</taxon>
        <taxon>Spiralia</taxon>
        <taxon>Lophotrochozoa</taxon>
        <taxon>Platyhelminthes</taxon>
        <taxon>Trematoda</taxon>
        <taxon>Digenea</taxon>
        <taxon>Plagiorchiida</taxon>
        <taxon>Echinostomata</taxon>
        <taxon>Echinostomatoidea</taxon>
        <taxon>Echinostomatidae</taxon>
        <taxon>Echinostoma</taxon>
    </lineage>
</organism>
<name>A0A183A1P0_9TREM</name>
<proteinExistence type="predicted"/>
<accession>A0A183A1P0</accession>